<dbReference type="PANTHER" id="PTHR36694">
    <property type="entry name" value="PASIFLORA 1, ISOFORM A-RELATED"/>
    <property type="match status" value="1"/>
</dbReference>
<keyword evidence="1" id="KW-1133">Transmembrane helix</keyword>
<evidence type="ECO:0000313" key="2">
    <source>
        <dbReference type="EMBL" id="SSX30633.1"/>
    </source>
</evidence>
<sequence>MNLFKKLPQLSHCCCYIQLRKGTIVLGIFQLIGSITVLIILLSIANCNFKEMLQIQKIKSEHIEMISSIVEGLRVGCLYLSSSGIILSTFLLFGAIKNRAIWIKIYLISNAIILIFAMIAVTAFLFYTWHFAIYLSVITSIEYYLFLCVKSFYQQLIQPKIDRNNVEFHRRGAIILGLFQLIGSIVNTGTAVLWGLSDLDYAEIFKSYDLTAEQLEKVVAILESLRIGLLIFSIGGIIFASCLIIGSIKNRILFVKIYLIIYVFILIFAFTGLVILLFYSWNLALSTFFVTCIDIYLFICVNSYYQELIKVENPKSDIEFEAVASNEN</sequence>
<feature type="transmembrane region" description="Helical" evidence="1">
    <location>
        <begin position="225"/>
        <end position="245"/>
    </location>
</feature>
<dbReference type="VEuPathDB" id="VectorBase:CSON002713"/>
<gene>
    <name evidence="2" type="primary">CSON002713</name>
</gene>
<feature type="transmembrane region" description="Helical" evidence="1">
    <location>
        <begin position="133"/>
        <end position="153"/>
    </location>
</feature>
<dbReference type="PANTHER" id="PTHR36694:SF11">
    <property type="entry name" value="LP21121P-RELATED"/>
    <property type="match status" value="1"/>
</dbReference>
<organism evidence="2">
    <name type="scientific">Culicoides sonorensis</name>
    <name type="common">Biting midge</name>
    <dbReference type="NCBI Taxonomy" id="179676"/>
    <lineage>
        <taxon>Eukaryota</taxon>
        <taxon>Metazoa</taxon>
        <taxon>Ecdysozoa</taxon>
        <taxon>Arthropoda</taxon>
        <taxon>Hexapoda</taxon>
        <taxon>Insecta</taxon>
        <taxon>Pterygota</taxon>
        <taxon>Neoptera</taxon>
        <taxon>Endopterygota</taxon>
        <taxon>Diptera</taxon>
        <taxon>Nematocera</taxon>
        <taxon>Chironomoidea</taxon>
        <taxon>Ceratopogonidae</taxon>
        <taxon>Ceratopogoninae</taxon>
        <taxon>Culicoides</taxon>
        <taxon>Monoculicoides</taxon>
    </lineage>
</organism>
<evidence type="ECO:0000256" key="1">
    <source>
        <dbReference type="SAM" id="Phobius"/>
    </source>
</evidence>
<proteinExistence type="predicted"/>
<feature type="transmembrane region" description="Helical" evidence="1">
    <location>
        <begin position="73"/>
        <end position="93"/>
    </location>
</feature>
<dbReference type="EMBL" id="UFQT01001455">
    <property type="protein sequence ID" value="SSX30633.1"/>
    <property type="molecule type" value="Genomic_DNA"/>
</dbReference>
<name>A0A336MPE5_CULSO</name>
<keyword evidence="1" id="KW-0472">Membrane</keyword>
<reference evidence="2" key="1">
    <citation type="submission" date="2018-07" db="EMBL/GenBank/DDBJ databases">
        <authorList>
            <person name="Quirk P.G."/>
            <person name="Krulwich T.A."/>
        </authorList>
    </citation>
    <scope>NUCLEOTIDE SEQUENCE</scope>
</reference>
<feature type="transmembrane region" description="Helical" evidence="1">
    <location>
        <begin position="24"/>
        <end position="45"/>
    </location>
</feature>
<feature type="transmembrane region" description="Helical" evidence="1">
    <location>
        <begin position="174"/>
        <end position="196"/>
    </location>
</feature>
<protein>
    <submittedName>
        <fullName evidence="2">CSON002713 protein</fullName>
    </submittedName>
</protein>
<feature type="transmembrane region" description="Helical" evidence="1">
    <location>
        <begin position="105"/>
        <end position="127"/>
    </location>
</feature>
<accession>A0A336MPE5</accession>
<dbReference type="AlphaFoldDB" id="A0A336MPE5"/>
<keyword evidence="1" id="KW-0812">Transmembrane</keyword>
<feature type="transmembrane region" description="Helical" evidence="1">
    <location>
        <begin position="257"/>
        <end position="279"/>
    </location>
</feature>
<feature type="transmembrane region" description="Helical" evidence="1">
    <location>
        <begin position="285"/>
        <end position="305"/>
    </location>
</feature>